<gene>
    <name evidence="1" type="ORF">J3R30DRAFT_863122</name>
</gene>
<keyword evidence="2" id="KW-1185">Reference proteome</keyword>
<sequence length="314" mass="35547">MYKAFLMSPYLPVSTPPGFPFGLSSSMDTLDTLLGNYSEPDECTYIVHFPGLGCNPAASFHRTLLPPPFESIAPESMSTQGLIEKTMPLPRMLQTLSRVIPTPRFVLPSWKQDRQFSITHVPLAVLDLGAEHYPTHALFVFSPIDPSRMSMYLVHSIVLEMYCPALHASLPPSPTSSIAYTPTIRPRIITIPVHPVCIAYPEAFGILLPYFYTRDPEFLVCQCLPLFKWTSLDPFDELQNKFFRVSLGYFLAQMVPYQTLIEHTVKTVMLAKSAWQLTTLNAEFWKVLENCYEILLNAIAYTTTGRSLKRILND</sequence>
<organism evidence="1 2">
    <name type="scientific">Lentinula aciculospora</name>
    <dbReference type="NCBI Taxonomy" id="153920"/>
    <lineage>
        <taxon>Eukaryota</taxon>
        <taxon>Fungi</taxon>
        <taxon>Dikarya</taxon>
        <taxon>Basidiomycota</taxon>
        <taxon>Agaricomycotina</taxon>
        <taxon>Agaricomycetes</taxon>
        <taxon>Agaricomycetidae</taxon>
        <taxon>Agaricales</taxon>
        <taxon>Marasmiineae</taxon>
        <taxon>Omphalotaceae</taxon>
        <taxon>Lentinula</taxon>
    </lineage>
</organism>
<dbReference type="EMBL" id="JAOTPV010000002">
    <property type="protein sequence ID" value="KAJ4487890.1"/>
    <property type="molecule type" value="Genomic_DNA"/>
</dbReference>
<dbReference type="Proteomes" id="UP001150266">
    <property type="component" value="Unassembled WGS sequence"/>
</dbReference>
<proteinExistence type="predicted"/>
<reference evidence="1" key="1">
    <citation type="submission" date="2022-08" db="EMBL/GenBank/DDBJ databases">
        <title>A Global Phylogenomic Analysis of the Shiitake Genus Lentinula.</title>
        <authorList>
            <consortium name="DOE Joint Genome Institute"/>
            <person name="Sierra-Patev S."/>
            <person name="Min B."/>
            <person name="Naranjo-Ortiz M."/>
            <person name="Looney B."/>
            <person name="Konkel Z."/>
            <person name="Slot J.C."/>
            <person name="Sakamoto Y."/>
            <person name="Steenwyk J.L."/>
            <person name="Rokas A."/>
            <person name="Carro J."/>
            <person name="Camarero S."/>
            <person name="Ferreira P."/>
            <person name="Molpeceres G."/>
            <person name="Ruiz-Duenas F.J."/>
            <person name="Serrano A."/>
            <person name="Henrissat B."/>
            <person name="Drula E."/>
            <person name="Hughes K.W."/>
            <person name="Mata J.L."/>
            <person name="Ishikawa N.K."/>
            <person name="Vargas-Isla R."/>
            <person name="Ushijima S."/>
            <person name="Smith C.A."/>
            <person name="Ahrendt S."/>
            <person name="Andreopoulos W."/>
            <person name="He G."/>
            <person name="Labutti K."/>
            <person name="Lipzen A."/>
            <person name="Ng V."/>
            <person name="Riley R."/>
            <person name="Sandor L."/>
            <person name="Barry K."/>
            <person name="Martinez A.T."/>
            <person name="Xiao Y."/>
            <person name="Gibbons J.G."/>
            <person name="Terashima K."/>
            <person name="Grigoriev I.V."/>
            <person name="Hibbett D.S."/>
        </authorList>
    </citation>
    <scope>NUCLEOTIDE SEQUENCE</scope>
    <source>
        <strain evidence="1">JLM2183</strain>
    </source>
</reference>
<evidence type="ECO:0000313" key="1">
    <source>
        <dbReference type="EMBL" id="KAJ4487890.1"/>
    </source>
</evidence>
<name>A0A9W9AQ41_9AGAR</name>
<dbReference type="AlphaFoldDB" id="A0A9W9AQ41"/>
<evidence type="ECO:0000313" key="2">
    <source>
        <dbReference type="Proteomes" id="UP001150266"/>
    </source>
</evidence>
<protein>
    <submittedName>
        <fullName evidence="1">Uncharacterized protein</fullName>
    </submittedName>
</protein>
<dbReference type="OrthoDB" id="2896391at2759"/>
<accession>A0A9W9AQ41</accession>
<comment type="caution">
    <text evidence="1">The sequence shown here is derived from an EMBL/GenBank/DDBJ whole genome shotgun (WGS) entry which is preliminary data.</text>
</comment>